<keyword evidence="1" id="KW-0472">Membrane</keyword>
<accession>A0AAW7ZBB5</accession>
<keyword evidence="3" id="KW-1185">Reference proteome</keyword>
<evidence type="ECO:0000313" key="2">
    <source>
        <dbReference type="EMBL" id="MDO7786977.1"/>
    </source>
</evidence>
<gene>
    <name evidence="2" type="ORF">P6N53_07040</name>
</gene>
<keyword evidence="1" id="KW-1133">Transmembrane helix</keyword>
<dbReference type="EMBL" id="JARPTC010000009">
    <property type="protein sequence ID" value="MDO7786977.1"/>
    <property type="molecule type" value="Genomic_DNA"/>
</dbReference>
<dbReference type="AlphaFoldDB" id="A0AAW7ZBB5"/>
<reference evidence="2" key="2">
    <citation type="submission" date="2023-03" db="EMBL/GenBank/DDBJ databases">
        <authorList>
            <person name="Zhang Z."/>
        </authorList>
    </citation>
    <scope>NUCLEOTIDE SEQUENCE</scope>
    <source>
        <strain evidence="2">DSA</strain>
    </source>
</reference>
<name>A0AAW7ZBB5_9FIRM</name>
<evidence type="ECO:0000313" key="3">
    <source>
        <dbReference type="Proteomes" id="UP001172911"/>
    </source>
</evidence>
<protein>
    <submittedName>
        <fullName evidence="2">Uncharacterized protein</fullName>
    </submittedName>
</protein>
<reference evidence="2" key="1">
    <citation type="journal article" date="2023" name="J. Hazard. Mater.">
        <title>Anaerobic biodegradation of pyrene and benzo[a]pyrene by a new sulfate-reducing Desulforamulus aquiferis strain DSA.</title>
        <authorList>
            <person name="Zhang Z."/>
            <person name="Sun J."/>
            <person name="Gong X."/>
            <person name="Wang C."/>
            <person name="Wang H."/>
        </authorList>
    </citation>
    <scope>NUCLEOTIDE SEQUENCE</scope>
    <source>
        <strain evidence="2">DSA</strain>
    </source>
</reference>
<comment type="caution">
    <text evidence="2">The sequence shown here is derived from an EMBL/GenBank/DDBJ whole genome shotgun (WGS) entry which is preliminary data.</text>
</comment>
<sequence length="315" mass="36419">MKKSLVFIFRPKRVFKLLIVIACIVTILNVIWDNLRPGEFQPMPHSEPPEIARGEYLGWEEVDQMFRRYTNARVVDVDTGLSFAVQRRGGTYHADVQPLTSKDTAIMKIIYDGEWTWRRKAVVVEVGDRRIAASMNGMPHGSGAIRGNDFRGHFCIHFRDSKVHQSGKENLAHQMMIWKSAGKFREMVATMRPEEVIEVFFTAIDQQSVDLAIKTLDNPSNKEMDFLKLLDSEIERIKVQRIRQSGGNFSNYLTYLTLRYRDDSKDVEKRIELRMNETPDEGWKLQGDGLEQLMDRKASVEVLLEGTFDDDDHCD</sequence>
<feature type="transmembrane region" description="Helical" evidence="1">
    <location>
        <begin position="14"/>
        <end position="32"/>
    </location>
</feature>
<evidence type="ECO:0000256" key="1">
    <source>
        <dbReference type="SAM" id="Phobius"/>
    </source>
</evidence>
<organism evidence="2 3">
    <name type="scientific">Desulforamulus aquiferis</name>
    <dbReference type="NCBI Taxonomy" id="1397668"/>
    <lineage>
        <taxon>Bacteria</taxon>
        <taxon>Bacillati</taxon>
        <taxon>Bacillota</taxon>
        <taxon>Clostridia</taxon>
        <taxon>Eubacteriales</taxon>
        <taxon>Peptococcaceae</taxon>
        <taxon>Desulforamulus</taxon>
    </lineage>
</organism>
<dbReference type="RefSeq" id="WP_304542089.1">
    <property type="nucleotide sequence ID" value="NZ_JARPTC010000009.1"/>
</dbReference>
<dbReference type="Proteomes" id="UP001172911">
    <property type="component" value="Unassembled WGS sequence"/>
</dbReference>
<proteinExistence type="predicted"/>
<keyword evidence="1" id="KW-0812">Transmembrane</keyword>